<dbReference type="PANTHER" id="PTHR30408:SF13">
    <property type="entry name" value="TYPE I RESTRICTION ENZYME HINDI SPECIFICITY SUBUNIT"/>
    <property type="match status" value="1"/>
</dbReference>
<organism evidence="5 6">
    <name type="scientific">Xylanibacter ruminicola</name>
    <name type="common">Prevotella ruminicola</name>
    <dbReference type="NCBI Taxonomy" id="839"/>
    <lineage>
        <taxon>Bacteria</taxon>
        <taxon>Pseudomonadati</taxon>
        <taxon>Bacteroidota</taxon>
        <taxon>Bacteroidia</taxon>
        <taxon>Bacteroidales</taxon>
        <taxon>Prevotellaceae</taxon>
        <taxon>Xylanibacter</taxon>
    </lineage>
</organism>
<comment type="similarity">
    <text evidence="1">Belongs to the type-I restriction system S methylase family.</text>
</comment>
<comment type="caution">
    <text evidence="5">The sequence shown here is derived from an EMBL/GenBank/DDBJ whole genome shotgun (WGS) entry which is preliminary data.</text>
</comment>
<dbReference type="CDD" id="cd17273">
    <property type="entry name" value="RMtype1_S_EcoJA69PI-TRD1-CR1_like"/>
    <property type="match status" value="1"/>
</dbReference>
<dbReference type="InterPro" id="IPR000055">
    <property type="entry name" value="Restrct_endonuc_typeI_TRD"/>
</dbReference>
<protein>
    <submittedName>
        <fullName evidence="5">Restriction endonuclease subunit S</fullName>
    </submittedName>
</protein>
<evidence type="ECO:0000313" key="6">
    <source>
        <dbReference type="Proteomes" id="UP000763088"/>
    </source>
</evidence>
<accession>A0A928BTA6</accession>
<dbReference type="GO" id="GO:0009307">
    <property type="term" value="P:DNA restriction-modification system"/>
    <property type="evidence" value="ECO:0007669"/>
    <property type="project" value="UniProtKB-KW"/>
</dbReference>
<dbReference type="Gene3D" id="1.10.287.1120">
    <property type="entry name" value="Bipartite methylase S protein"/>
    <property type="match status" value="1"/>
</dbReference>
<dbReference type="Proteomes" id="UP000763088">
    <property type="component" value="Unassembled WGS sequence"/>
</dbReference>
<feature type="domain" description="Type I restriction modification DNA specificity" evidence="4">
    <location>
        <begin position="2"/>
        <end position="174"/>
    </location>
</feature>
<dbReference type="InterPro" id="IPR044946">
    <property type="entry name" value="Restrct_endonuc_typeI_TRD_sf"/>
</dbReference>
<dbReference type="PANTHER" id="PTHR30408">
    <property type="entry name" value="TYPE-1 RESTRICTION ENZYME ECOKI SPECIFICITY PROTEIN"/>
    <property type="match status" value="1"/>
</dbReference>
<proteinExistence type="inferred from homology"/>
<dbReference type="Gene3D" id="3.90.220.20">
    <property type="entry name" value="DNA methylase specificity domains"/>
    <property type="match status" value="2"/>
</dbReference>
<feature type="domain" description="Type I restriction modification DNA specificity" evidence="4">
    <location>
        <begin position="202"/>
        <end position="350"/>
    </location>
</feature>
<keyword evidence="5" id="KW-0255">Endonuclease</keyword>
<evidence type="ECO:0000256" key="3">
    <source>
        <dbReference type="ARBA" id="ARBA00023125"/>
    </source>
</evidence>
<dbReference type="AlphaFoldDB" id="A0A928BTA6"/>
<sequence>MELKDIAVIYDCPHSTAPDEGVGYALIRTPNIGKGRLLLDNVHRVSKEVYDNRNRRAIPQEGDIIFAREAPAGNAALITRGQKVCLGQRTVLIKPNHSVCDSGFLVYYLLAPEQQTKLLGFSHGATVQHVNISELSKLSISLPSLYVQHRIASILSAYDNLIENNNKRIRLLEQMAENLYKEWFVRFRFPGHEKAEFENGLPKGWKVEHIGEVCDTLGGGTPSTSKPEYWNGEIKWVTPSDITSKSSLPLLNVEGRITEEGLKSSSAKLLPPYTILMTSRASIGYFGLAPFPVCTNQGFISIIPNMVNMRMFILHNLMTRKDEIIMNANGATFLEISKGRFRKMKIVVPDDTLLDAFEKIARDVFIQVLKIEKQNTLLSRQRDLLLPRLMSGKLEVKL</sequence>
<keyword evidence="5" id="KW-0540">Nuclease</keyword>
<dbReference type="Pfam" id="PF01420">
    <property type="entry name" value="Methylase_S"/>
    <property type="match status" value="2"/>
</dbReference>
<keyword evidence="3" id="KW-0238">DNA-binding</keyword>
<dbReference type="CDD" id="cd17246">
    <property type="entry name" value="RMtype1_S_SonII-TRD2-CR2_like"/>
    <property type="match status" value="1"/>
</dbReference>
<evidence type="ECO:0000259" key="4">
    <source>
        <dbReference type="Pfam" id="PF01420"/>
    </source>
</evidence>
<keyword evidence="2" id="KW-0680">Restriction system</keyword>
<name>A0A928BTA6_XYLRU</name>
<evidence type="ECO:0000256" key="2">
    <source>
        <dbReference type="ARBA" id="ARBA00022747"/>
    </source>
</evidence>
<keyword evidence="5" id="KW-0378">Hydrolase</keyword>
<dbReference type="SUPFAM" id="SSF116734">
    <property type="entry name" value="DNA methylase specificity domain"/>
    <property type="match status" value="2"/>
</dbReference>
<evidence type="ECO:0000313" key="5">
    <source>
        <dbReference type="EMBL" id="MBE6265717.1"/>
    </source>
</evidence>
<gene>
    <name evidence="5" type="ORF">E7102_04480</name>
</gene>
<dbReference type="InterPro" id="IPR052021">
    <property type="entry name" value="Type-I_RS_S_subunit"/>
</dbReference>
<dbReference type="EMBL" id="SUYD01000004">
    <property type="protein sequence ID" value="MBE6265717.1"/>
    <property type="molecule type" value="Genomic_DNA"/>
</dbReference>
<reference evidence="5" key="1">
    <citation type="submission" date="2019-04" db="EMBL/GenBank/DDBJ databases">
        <title>Evolution of Biomass-Degrading Anaerobic Consortia Revealed by Metagenomics.</title>
        <authorList>
            <person name="Peng X."/>
        </authorList>
    </citation>
    <scope>NUCLEOTIDE SEQUENCE</scope>
    <source>
        <strain evidence="5">SIG141</strain>
    </source>
</reference>
<dbReference type="GO" id="GO:0003677">
    <property type="term" value="F:DNA binding"/>
    <property type="evidence" value="ECO:0007669"/>
    <property type="project" value="UniProtKB-KW"/>
</dbReference>
<evidence type="ECO:0000256" key="1">
    <source>
        <dbReference type="ARBA" id="ARBA00010923"/>
    </source>
</evidence>
<dbReference type="GO" id="GO:0004519">
    <property type="term" value="F:endonuclease activity"/>
    <property type="evidence" value="ECO:0007669"/>
    <property type="project" value="UniProtKB-KW"/>
</dbReference>